<dbReference type="GO" id="GO:0005319">
    <property type="term" value="F:lipid transporter activity"/>
    <property type="evidence" value="ECO:0007669"/>
    <property type="project" value="TreeGrafter"/>
</dbReference>
<evidence type="ECO:0000259" key="2">
    <source>
        <dbReference type="Pfam" id="PF02470"/>
    </source>
</evidence>
<name>A0AAW1PAQ9_9CHLO</name>
<dbReference type="EMBL" id="JALJOQ010000040">
    <property type="protein sequence ID" value="KAK9805967.1"/>
    <property type="molecule type" value="Genomic_DNA"/>
</dbReference>
<evidence type="ECO:0000256" key="1">
    <source>
        <dbReference type="SAM" id="Phobius"/>
    </source>
</evidence>
<dbReference type="InterPro" id="IPR039342">
    <property type="entry name" value="TGD2-like"/>
</dbReference>
<feature type="domain" description="Mce/MlaD" evidence="2">
    <location>
        <begin position="107"/>
        <end position="183"/>
    </location>
</feature>
<keyword evidence="4" id="KW-1185">Reference proteome</keyword>
<dbReference type="PANTHER" id="PTHR34675:SF1">
    <property type="entry name" value="PROTEIN TRIGALACTOSYLDIACYLGLYCEROL 2, CHLOROPLASTIC"/>
    <property type="match status" value="1"/>
</dbReference>
<proteinExistence type="predicted"/>
<evidence type="ECO:0000313" key="4">
    <source>
        <dbReference type="Proteomes" id="UP001465755"/>
    </source>
</evidence>
<comment type="caution">
    <text evidence="3">The sequence shown here is derived from an EMBL/GenBank/DDBJ whole genome shotgun (WGS) entry which is preliminary data.</text>
</comment>
<dbReference type="GO" id="GO:0005543">
    <property type="term" value="F:phospholipid binding"/>
    <property type="evidence" value="ECO:0007669"/>
    <property type="project" value="TreeGrafter"/>
</dbReference>
<dbReference type="Proteomes" id="UP001465755">
    <property type="component" value="Unassembled WGS sequence"/>
</dbReference>
<gene>
    <name evidence="3" type="ORF">WJX73_009581</name>
</gene>
<dbReference type="Pfam" id="PF02470">
    <property type="entry name" value="MlaD"/>
    <property type="match status" value="1"/>
</dbReference>
<accession>A0AAW1PAQ9</accession>
<reference evidence="3 4" key="1">
    <citation type="journal article" date="2024" name="Nat. Commun.">
        <title>Phylogenomics reveals the evolutionary origins of lichenization in chlorophyte algae.</title>
        <authorList>
            <person name="Puginier C."/>
            <person name="Libourel C."/>
            <person name="Otte J."/>
            <person name="Skaloud P."/>
            <person name="Haon M."/>
            <person name="Grisel S."/>
            <person name="Petersen M."/>
            <person name="Berrin J.G."/>
            <person name="Delaux P.M."/>
            <person name="Dal Grande F."/>
            <person name="Keller J."/>
        </authorList>
    </citation>
    <scope>NUCLEOTIDE SEQUENCE [LARGE SCALE GENOMIC DNA]</scope>
    <source>
        <strain evidence="3 4">SAG 2036</strain>
    </source>
</reference>
<evidence type="ECO:0000313" key="3">
    <source>
        <dbReference type="EMBL" id="KAK9805967.1"/>
    </source>
</evidence>
<feature type="transmembrane region" description="Helical" evidence="1">
    <location>
        <begin position="74"/>
        <end position="97"/>
    </location>
</feature>
<keyword evidence="1" id="KW-1133">Transmembrane helix</keyword>
<keyword evidence="1" id="KW-0472">Membrane</keyword>
<dbReference type="PANTHER" id="PTHR34675">
    <property type="entry name" value="PROTEIN TRIGALACTOSYLDIACYLGLYCEROL 2, CHLOROPLASTIC"/>
    <property type="match status" value="1"/>
</dbReference>
<dbReference type="AlphaFoldDB" id="A0AAW1PAQ9"/>
<dbReference type="GO" id="GO:0009706">
    <property type="term" value="C:chloroplast inner membrane"/>
    <property type="evidence" value="ECO:0007669"/>
    <property type="project" value="TreeGrafter"/>
</dbReference>
<sequence length="363" mass="39359">MVFQHGAAHCRRHGSVFRAGLQASDRRRPRLTFCRASGAGAASASQTEEKLPKEGLISRLLRPLKDFGFGSKSFWEGGVGIFIFAGVGLAFVLISWAKDGQLGRRGRGYECVLEFPLACGISTGTPVRIRGVPVGSVQRVQPSLERVDVFCEIKDQHTAIPRNSKILANQSGLIAEPLIDITPQVPIPQYEAAPLDAECEAEGKIVCHNGHIVGEPGVAMDDLVYICTKLARQMDADGLDRVFEAAQAATLAIEDGRPLLERAIQLADEVTPLMTELRQGGLIKNVEELTRSASEAATDIRQLQHEVLTSENVRALRNSIITLTRTMEHIEGISGDVSGLTGDSKVKTHVRQLVEALSRIVAD</sequence>
<protein>
    <recommendedName>
        <fullName evidence="2">Mce/MlaD domain-containing protein</fullName>
    </recommendedName>
</protein>
<dbReference type="InterPro" id="IPR003399">
    <property type="entry name" value="Mce/MlaD"/>
</dbReference>
<organism evidence="3 4">
    <name type="scientific">Symbiochloris irregularis</name>
    <dbReference type="NCBI Taxonomy" id="706552"/>
    <lineage>
        <taxon>Eukaryota</taxon>
        <taxon>Viridiplantae</taxon>
        <taxon>Chlorophyta</taxon>
        <taxon>core chlorophytes</taxon>
        <taxon>Trebouxiophyceae</taxon>
        <taxon>Trebouxiales</taxon>
        <taxon>Trebouxiaceae</taxon>
        <taxon>Symbiochloris</taxon>
    </lineage>
</organism>
<keyword evidence="1" id="KW-0812">Transmembrane</keyword>